<dbReference type="EMBL" id="FNJU01000002">
    <property type="protein sequence ID" value="SDP32443.1"/>
    <property type="molecule type" value="Genomic_DNA"/>
</dbReference>
<dbReference type="PROSITE" id="PS01124">
    <property type="entry name" value="HTH_ARAC_FAMILY_2"/>
    <property type="match status" value="1"/>
</dbReference>
<protein>
    <submittedName>
        <fullName evidence="7">Helix-turn-helix domain-containing protein</fullName>
    </submittedName>
</protein>
<dbReference type="AlphaFoldDB" id="A0A1H0RSM4"/>
<sequence length="260" mass="29809">MSRKTILVVDDEPRTRQGIKKTLETWSSGRHDILDAESAAYSIEILKKQKVHLLISDICMPEMTGLEMLDTLKKQKQDPVVIILSAYSEFTYAQEAIRLGVHNYLLKPVNKIKLIEVVEGALEFESSRERIDMIQRVVDHKLVDLKLEAKKDDSPITKAIKYVDDNLSNHLSLNDVAKHVHLNSSYLSVLFKEQVNMTFSEYVTRSRLQLAKQLLINTDKTITNIAEEAGYGTSKYFIKLFKEHEGLTPSKYRKLIPFEG</sequence>
<evidence type="ECO:0000256" key="2">
    <source>
        <dbReference type="ARBA" id="ARBA00023125"/>
    </source>
</evidence>
<keyword evidence="4" id="KW-0597">Phosphoprotein</keyword>
<evidence type="ECO:0000259" key="5">
    <source>
        <dbReference type="PROSITE" id="PS01124"/>
    </source>
</evidence>
<dbReference type="InterPro" id="IPR001789">
    <property type="entry name" value="Sig_transdc_resp-reg_receiver"/>
</dbReference>
<dbReference type="GO" id="GO:0000160">
    <property type="term" value="P:phosphorelay signal transduction system"/>
    <property type="evidence" value="ECO:0007669"/>
    <property type="project" value="InterPro"/>
</dbReference>
<dbReference type="Proteomes" id="UP000199159">
    <property type="component" value="Unassembled WGS sequence"/>
</dbReference>
<reference evidence="8" key="1">
    <citation type="submission" date="2016-10" db="EMBL/GenBank/DDBJ databases">
        <authorList>
            <person name="Varghese N."/>
            <person name="Submissions S."/>
        </authorList>
    </citation>
    <scope>NUCLEOTIDE SEQUENCE [LARGE SCALE GENOMIC DNA]</scope>
    <source>
        <strain evidence="8">IBRC-M10078</strain>
    </source>
</reference>
<dbReference type="InterPro" id="IPR011006">
    <property type="entry name" value="CheY-like_superfamily"/>
</dbReference>
<dbReference type="OrthoDB" id="9788446at2"/>
<evidence type="ECO:0000256" key="4">
    <source>
        <dbReference type="PROSITE-ProRule" id="PRU00169"/>
    </source>
</evidence>
<name>A0A1H0RSM4_9BACI</name>
<dbReference type="InterPro" id="IPR009057">
    <property type="entry name" value="Homeodomain-like_sf"/>
</dbReference>
<keyword evidence="3" id="KW-0804">Transcription</keyword>
<feature type="modified residue" description="4-aspartylphosphate" evidence="4">
    <location>
        <position position="57"/>
    </location>
</feature>
<dbReference type="InterPro" id="IPR020449">
    <property type="entry name" value="Tscrpt_reg_AraC-type_HTH"/>
</dbReference>
<feature type="domain" description="Response regulatory" evidence="6">
    <location>
        <begin position="5"/>
        <end position="122"/>
    </location>
</feature>
<dbReference type="SMART" id="SM00342">
    <property type="entry name" value="HTH_ARAC"/>
    <property type="match status" value="1"/>
</dbReference>
<proteinExistence type="predicted"/>
<dbReference type="Gene3D" id="1.10.10.60">
    <property type="entry name" value="Homeodomain-like"/>
    <property type="match status" value="2"/>
</dbReference>
<gene>
    <name evidence="7" type="ORF">SAMN05216565_102366</name>
</gene>
<dbReference type="PRINTS" id="PR00032">
    <property type="entry name" value="HTHARAC"/>
</dbReference>
<evidence type="ECO:0000313" key="8">
    <source>
        <dbReference type="Proteomes" id="UP000199159"/>
    </source>
</evidence>
<dbReference type="Pfam" id="PF12833">
    <property type="entry name" value="HTH_18"/>
    <property type="match status" value="1"/>
</dbReference>
<dbReference type="PANTHER" id="PTHR43280">
    <property type="entry name" value="ARAC-FAMILY TRANSCRIPTIONAL REGULATOR"/>
    <property type="match status" value="1"/>
</dbReference>
<evidence type="ECO:0000256" key="1">
    <source>
        <dbReference type="ARBA" id="ARBA00023015"/>
    </source>
</evidence>
<dbReference type="Pfam" id="PF00072">
    <property type="entry name" value="Response_reg"/>
    <property type="match status" value="1"/>
</dbReference>
<dbReference type="SMART" id="SM00448">
    <property type="entry name" value="REC"/>
    <property type="match status" value="1"/>
</dbReference>
<keyword evidence="1" id="KW-0805">Transcription regulation</keyword>
<dbReference type="CDD" id="cd17536">
    <property type="entry name" value="REC_YesN-like"/>
    <property type="match status" value="1"/>
</dbReference>
<dbReference type="PROSITE" id="PS50110">
    <property type="entry name" value="RESPONSE_REGULATORY"/>
    <property type="match status" value="1"/>
</dbReference>
<dbReference type="PANTHER" id="PTHR43280:SF28">
    <property type="entry name" value="HTH-TYPE TRANSCRIPTIONAL ACTIVATOR RHAS"/>
    <property type="match status" value="1"/>
</dbReference>
<keyword evidence="8" id="KW-1185">Reference proteome</keyword>
<keyword evidence="2" id="KW-0238">DNA-binding</keyword>
<organism evidence="7 8">
    <name type="scientific">Litchfieldia salsa</name>
    <dbReference type="NCBI Taxonomy" id="930152"/>
    <lineage>
        <taxon>Bacteria</taxon>
        <taxon>Bacillati</taxon>
        <taxon>Bacillota</taxon>
        <taxon>Bacilli</taxon>
        <taxon>Bacillales</taxon>
        <taxon>Bacillaceae</taxon>
        <taxon>Litchfieldia</taxon>
    </lineage>
</organism>
<evidence type="ECO:0000256" key="3">
    <source>
        <dbReference type="ARBA" id="ARBA00023163"/>
    </source>
</evidence>
<accession>A0A1H0RSM4</accession>
<dbReference type="InterPro" id="IPR018060">
    <property type="entry name" value="HTH_AraC"/>
</dbReference>
<evidence type="ECO:0000259" key="6">
    <source>
        <dbReference type="PROSITE" id="PS50110"/>
    </source>
</evidence>
<dbReference type="Gene3D" id="3.40.50.2300">
    <property type="match status" value="1"/>
</dbReference>
<dbReference type="GO" id="GO:0043565">
    <property type="term" value="F:sequence-specific DNA binding"/>
    <property type="evidence" value="ECO:0007669"/>
    <property type="project" value="InterPro"/>
</dbReference>
<evidence type="ECO:0000313" key="7">
    <source>
        <dbReference type="EMBL" id="SDP32443.1"/>
    </source>
</evidence>
<dbReference type="GO" id="GO:0003700">
    <property type="term" value="F:DNA-binding transcription factor activity"/>
    <property type="evidence" value="ECO:0007669"/>
    <property type="project" value="InterPro"/>
</dbReference>
<dbReference type="STRING" id="930152.SAMN05216565_102366"/>
<dbReference type="SUPFAM" id="SSF46689">
    <property type="entry name" value="Homeodomain-like"/>
    <property type="match status" value="2"/>
</dbReference>
<dbReference type="InterPro" id="IPR018062">
    <property type="entry name" value="HTH_AraC-typ_CS"/>
</dbReference>
<dbReference type="PROSITE" id="PS00041">
    <property type="entry name" value="HTH_ARAC_FAMILY_1"/>
    <property type="match status" value="1"/>
</dbReference>
<feature type="domain" description="HTH araC/xylS-type" evidence="5">
    <location>
        <begin position="157"/>
        <end position="255"/>
    </location>
</feature>
<dbReference type="SUPFAM" id="SSF52172">
    <property type="entry name" value="CheY-like"/>
    <property type="match status" value="1"/>
</dbReference>
<dbReference type="RefSeq" id="WP_090850803.1">
    <property type="nucleotide sequence ID" value="NZ_FNJU01000002.1"/>
</dbReference>